<protein>
    <submittedName>
        <fullName evidence="2">Uncharacterized protein</fullName>
    </submittedName>
</protein>
<dbReference type="Gene3D" id="1.10.1170.10">
    <property type="entry name" value="Inhibitor Of Apoptosis Protein (2mihbC-IAP-1), Chain A"/>
    <property type="match status" value="1"/>
</dbReference>
<proteinExistence type="predicted"/>
<accession>A0A7R9FA98</accession>
<evidence type="ECO:0000313" key="2">
    <source>
        <dbReference type="EMBL" id="CAD7449836.1"/>
    </source>
</evidence>
<keyword evidence="1" id="KW-1133">Transmembrane helix</keyword>
<feature type="transmembrane region" description="Helical" evidence="1">
    <location>
        <begin position="105"/>
        <end position="131"/>
    </location>
</feature>
<dbReference type="SUPFAM" id="SSF57924">
    <property type="entry name" value="Inhibitor of apoptosis (IAP) repeat"/>
    <property type="match status" value="1"/>
</dbReference>
<dbReference type="AlphaFoldDB" id="A0A7R9FA98"/>
<name>A0A7R9FA98_9NEOP</name>
<dbReference type="InterPro" id="IPR001370">
    <property type="entry name" value="BIR_rpt"/>
</dbReference>
<organism evidence="2">
    <name type="scientific">Timema bartmani</name>
    <dbReference type="NCBI Taxonomy" id="61472"/>
    <lineage>
        <taxon>Eukaryota</taxon>
        <taxon>Metazoa</taxon>
        <taxon>Ecdysozoa</taxon>
        <taxon>Arthropoda</taxon>
        <taxon>Hexapoda</taxon>
        <taxon>Insecta</taxon>
        <taxon>Pterygota</taxon>
        <taxon>Neoptera</taxon>
        <taxon>Polyneoptera</taxon>
        <taxon>Phasmatodea</taxon>
        <taxon>Timematodea</taxon>
        <taxon>Timematoidea</taxon>
        <taxon>Timematidae</taxon>
        <taxon>Timema</taxon>
    </lineage>
</organism>
<keyword evidence="1" id="KW-0812">Transmembrane</keyword>
<gene>
    <name evidence="2" type="ORF">TBIB3V08_LOCUS12109</name>
</gene>
<reference evidence="2" key="1">
    <citation type="submission" date="2020-11" db="EMBL/GenBank/DDBJ databases">
        <authorList>
            <person name="Tran Van P."/>
        </authorList>
    </citation>
    <scope>NUCLEOTIDE SEQUENCE</scope>
</reference>
<keyword evidence="1" id="KW-0472">Membrane</keyword>
<evidence type="ECO:0000256" key="1">
    <source>
        <dbReference type="SAM" id="Phobius"/>
    </source>
</evidence>
<dbReference type="Pfam" id="PF00653">
    <property type="entry name" value="BIR"/>
    <property type="match status" value="1"/>
</dbReference>
<sequence length="132" mass="14643">MAYFLNVCNAFHRSDKRLESFGTWPYGHLWPPQDMAKAGFYYLQEGDKCGETLVEAPLAVLFNFKMARAQYDLASNQSVLARIEEIKSIKVQRSMKRARNDPSSIVVATLSIGSIVVATLSIGSIVVATLVL</sequence>
<dbReference type="PROSITE" id="PS50143">
    <property type="entry name" value="BIR_REPEAT_2"/>
    <property type="match status" value="1"/>
</dbReference>
<dbReference type="EMBL" id="OD572665">
    <property type="protein sequence ID" value="CAD7449836.1"/>
    <property type="molecule type" value="Genomic_DNA"/>
</dbReference>